<comment type="caution">
    <text evidence="3">The sequence shown here is derived from an EMBL/GenBank/DDBJ whole genome shotgun (WGS) entry which is preliminary data.</text>
</comment>
<sequence>MNTIEKFSIVRISEEGENDTEDVVAREFSLTIILNNQELVTLLCSPTDLEYLAIGFLFSEGLLKGKDEIKKLVLDTKRGVVRVETEEKGELARDVLFKRLITSG</sequence>
<protein>
    <recommendedName>
        <fullName evidence="4">Sulfurtransferase FdhD</fullName>
    </recommendedName>
</protein>
<organism evidence="3">
    <name type="scientific">marine sediment metagenome</name>
    <dbReference type="NCBI Taxonomy" id="412755"/>
    <lineage>
        <taxon>unclassified sequences</taxon>
        <taxon>metagenomes</taxon>
        <taxon>ecological metagenomes</taxon>
    </lineage>
</organism>
<evidence type="ECO:0000256" key="2">
    <source>
        <dbReference type="ARBA" id="ARBA00023150"/>
    </source>
</evidence>
<dbReference type="InterPro" id="IPR016193">
    <property type="entry name" value="Cytidine_deaminase-like"/>
</dbReference>
<evidence type="ECO:0000256" key="1">
    <source>
        <dbReference type="ARBA" id="ARBA00022490"/>
    </source>
</evidence>
<gene>
    <name evidence="3" type="ORF">S12H4_53843</name>
</gene>
<dbReference type="GO" id="GO:0016783">
    <property type="term" value="F:sulfurtransferase activity"/>
    <property type="evidence" value="ECO:0007669"/>
    <property type="project" value="InterPro"/>
</dbReference>
<dbReference type="PANTHER" id="PTHR30592:SF1">
    <property type="entry name" value="SULFUR CARRIER PROTEIN FDHD"/>
    <property type="match status" value="1"/>
</dbReference>
<dbReference type="InterPro" id="IPR003786">
    <property type="entry name" value="FdhD"/>
</dbReference>
<dbReference type="Pfam" id="PF02634">
    <property type="entry name" value="FdhD-NarQ"/>
    <property type="match status" value="1"/>
</dbReference>
<evidence type="ECO:0008006" key="4">
    <source>
        <dbReference type="Google" id="ProtNLM"/>
    </source>
</evidence>
<proteinExistence type="predicted"/>
<reference evidence="3" key="1">
    <citation type="journal article" date="2014" name="Front. Microbiol.">
        <title>High frequency of phylogenetically diverse reductive dehalogenase-homologous genes in deep subseafloor sedimentary metagenomes.</title>
        <authorList>
            <person name="Kawai M."/>
            <person name="Futagami T."/>
            <person name="Toyoda A."/>
            <person name="Takaki Y."/>
            <person name="Nishi S."/>
            <person name="Hori S."/>
            <person name="Arai W."/>
            <person name="Tsubouchi T."/>
            <person name="Morono Y."/>
            <person name="Uchiyama I."/>
            <person name="Ito T."/>
            <person name="Fujiyama A."/>
            <person name="Inagaki F."/>
            <person name="Takami H."/>
        </authorList>
    </citation>
    <scope>NUCLEOTIDE SEQUENCE</scope>
    <source>
        <strain evidence="3">Expedition CK06-06</strain>
    </source>
</reference>
<dbReference type="SUPFAM" id="SSF53927">
    <property type="entry name" value="Cytidine deaminase-like"/>
    <property type="match status" value="1"/>
</dbReference>
<feature type="non-terminal residue" evidence="3">
    <location>
        <position position="104"/>
    </location>
</feature>
<evidence type="ECO:0000313" key="3">
    <source>
        <dbReference type="EMBL" id="GAJ05360.1"/>
    </source>
</evidence>
<keyword evidence="2" id="KW-0501">Molybdenum cofactor biosynthesis</keyword>
<dbReference type="GO" id="GO:0006777">
    <property type="term" value="P:Mo-molybdopterin cofactor biosynthetic process"/>
    <property type="evidence" value="ECO:0007669"/>
    <property type="project" value="UniProtKB-KW"/>
</dbReference>
<name>X1VF08_9ZZZZ</name>
<dbReference type="EMBL" id="BARW01034342">
    <property type="protein sequence ID" value="GAJ05360.1"/>
    <property type="molecule type" value="Genomic_DNA"/>
</dbReference>
<dbReference type="PANTHER" id="PTHR30592">
    <property type="entry name" value="FORMATE DEHYDROGENASE"/>
    <property type="match status" value="1"/>
</dbReference>
<dbReference type="Gene3D" id="3.10.20.10">
    <property type="match status" value="1"/>
</dbReference>
<keyword evidence="1" id="KW-0963">Cytoplasm</keyword>
<dbReference type="AlphaFoldDB" id="X1VF08"/>
<accession>X1VF08</accession>